<proteinExistence type="predicted"/>
<dbReference type="STRING" id="1202724.AM493_05240"/>
<name>A0A0M8MG16_9FLAO</name>
<evidence type="ECO:0008006" key="5">
    <source>
        <dbReference type="Google" id="ProtNLM"/>
    </source>
</evidence>
<sequence length="291" mass="32571">MENQKSNSSLKAVIIILSILLVGSLAWMYKMSTDSEKTETTLLSEKDQLIKDLEKAKADYDLAIADNSGLKEELIAERAKIEDLLNKVKKSEGDVATLKKYKNDYVRLKREMDGLIAENDRLKGENANLTVQRDSLGNELTSSRAYNDSVVGQNNVLSEKVTKAEKLQILNVKTNAYKQRSSGKLVETEKARRVDVIEIAFTIVANEVAASGNKTYYIQVIDPKNNVIGDKGTEIFGEYNLTYSFITNAIYENKTLEVKEKISGKDFEKGLYHVNVFDKGTNVASTTFTLK</sequence>
<evidence type="ECO:0000313" key="3">
    <source>
        <dbReference type="EMBL" id="KOS05501.1"/>
    </source>
</evidence>
<keyword evidence="2" id="KW-1133">Transmembrane helix</keyword>
<keyword evidence="2" id="KW-0812">Transmembrane</keyword>
<comment type="caution">
    <text evidence="3">The sequence shown here is derived from an EMBL/GenBank/DDBJ whole genome shotgun (WGS) entry which is preliminary data.</text>
</comment>
<evidence type="ECO:0000256" key="1">
    <source>
        <dbReference type="SAM" id="Coils"/>
    </source>
</evidence>
<gene>
    <name evidence="3" type="ORF">AM493_05240</name>
</gene>
<dbReference type="PATRIC" id="fig|1202724.3.peg.1084"/>
<organism evidence="3 4">
    <name type="scientific">Flavobacterium akiainvivens</name>
    <dbReference type="NCBI Taxonomy" id="1202724"/>
    <lineage>
        <taxon>Bacteria</taxon>
        <taxon>Pseudomonadati</taxon>
        <taxon>Bacteroidota</taxon>
        <taxon>Flavobacteriia</taxon>
        <taxon>Flavobacteriales</taxon>
        <taxon>Flavobacteriaceae</taxon>
        <taxon>Flavobacterium</taxon>
    </lineage>
</organism>
<evidence type="ECO:0000256" key="2">
    <source>
        <dbReference type="SAM" id="Phobius"/>
    </source>
</evidence>
<reference evidence="3 4" key="1">
    <citation type="submission" date="2015-08" db="EMBL/GenBank/DDBJ databases">
        <title>Whole genome sequence of Flavobacterium akiainvivens IK-1T, from decaying Wikstroemia oahuensis, an endemic Hawaiian shrub.</title>
        <authorList>
            <person name="Wan X."/>
            <person name="Hou S."/>
            <person name="Saito J."/>
            <person name="Donachie S."/>
        </authorList>
    </citation>
    <scope>NUCLEOTIDE SEQUENCE [LARGE SCALE GENOMIC DNA]</scope>
    <source>
        <strain evidence="3 4">IK-1</strain>
    </source>
</reference>
<evidence type="ECO:0000313" key="4">
    <source>
        <dbReference type="Proteomes" id="UP000037755"/>
    </source>
</evidence>
<keyword evidence="4" id="KW-1185">Reference proteome</keyword>
<feature type="coiled-coil region" evidence="1">
    <location>
        <begin position="46"/>
        <end position="139"/>
    </location>
</feature>
<accession>A0A0M8MG16</accession>
<keyword evidence="2" id="KW-0472">Membrane</keyword>
<protein>
    <recommendedName>
        <fullName evidence="5">Chromosome partitioning protein ParA</fullName>
    </recommendedName>
</protein>
<feature type="transmembrane region" description="Helical" evidence="2">
    <location>
        <begin position="12"/>
        <end position="29"/>
    </location>
</feature>
<dbReference type="AlphaFoldDB" id="A0A0M8MG16"/>
<keyword evidence="1" id="KW-0175">Coiled coil</keyword>
<dbReference type="RefSeq" id="WP_054406698.1">
    <property type="nucleotide sequence ID" value="NZ_FOYA01000003.1"/>
</dbReference>
<dbReference type="OrthoDB" id="1115172at2"/>
<dbReference type="EMBL" id="LIYD01000005">
    <property type="protein sequence ID" value="KOS05501.1"/>
    <property type="molecule type" value="Genomic_DNA"/>
</dbReference>
<dbReference type="Proteomes" id="UP000037755">
    <property type="component" value="Unassembled WGS sequence"/>
</dbReference>